<comment type="caution">
    <text evidence="1">The sequence shown here is derived from an EMBL/GenBank/DDBJ whole genome shotgun (WGS) entry which is preliminary data.</text>
</comment>
<accession>A0A7X9FP82</accession>
<name>A0A7X9FP82_9DELT</name>
<dbReference type="Proteomes" id="UP000524246">
    <property type="component" value="Unassembled WGS sequence"/>
</dbReference>
<feature type="non-terminal residue" evidence="1">
    <location>
        <position position="53"/>
    </location>
</feature>
<protein>
    <submittedName>
        <fullName evidence="1">Uncharacterized protein</fullName>
    </submittedName>
</protein>
<sequence>MFSPKRKPISPGWLRFAETIVNKAGIVDDETAEVLIDAFAAVPREKFVAQAFD</sequence>
<evidence type="ECO:0000313" key="1">
    <source>
        <dbReference type="EMBL" id="NMC61757.1"/>
    </source>
</evidence>
<dbReference type="EMBL" id="JAAZON010000043">
    <property type="protein sequence ID" value="NMC61757.1"/>
    <property type="molecule type" value="Genomic_DNA"/>
</dbReference>
<organism evidence="1 2">
    <name type="scientific">SAR324 cluster bacterium</name>
    <dbReference type="NCBI Taxonomy" id="2024889"/>
    <lineage>
        <taxon>Bacteria</taxon>
        <taxon>Deltaproteobacteria</taxon>
        <taxon>SAR324 cluster</taxon>
    </lineage>
</organism>
<proteinExistence type="predicted"/>
<gene>
    <name evidence="1" type="ORF">GYA55_01170</name>
</gene>
<reference evidence="1 2" key="1">
    <citation type="journal article" date="2020" name="Biotechnol. Biofuels">
        <title>New insights from the biogas microbiome by comprehensive genome-resolved metagenomics of nearly 1600 species originating from multiple anaerobic digesters.</title>
        <authorList>
            <person name="Campanaro S."/>
            <person name="Treu L."/>
            <person name="Rodriguez-R L.M."/>
            <person name="Kovalovszki A."/>
            <person name="Ziels R.M."/>
            <person name="Maus I."/>
            <person name="Zhu X."/>
            <person name="Kougias P.G."/>
            <person name="Basile A."/>
            <person name="Luo G."/>
            <person name="Schluter A."/>
            <person name="Konstantinidis K.T."/>
            <person name="Angelidaki I."/>
        </authorList>
    </citation>
    <scope>NUCLEOTIDE SEQUENCE [LARGE SCALE GENOMIC DNA]</scope>
    <source>
        <strain evidence="1">AS27yjCOA_65</strain>
    </source>
</reference>
<dbReference type="AlphaFoldDB" id="A0A7X9FP82"/>
<evidence type="ECO:0000313" key="2">
    <source>
        <dbReference type="Proteomes" id="UP000524246"/>
    </source>
</evidence>